<dbReference type="GO" id="GO:0016787">
    <property type="term" value="F:hydrolase activity"/>
    <property type="evidence" value="ECO:0007669"/>
    <property type="project" value="UniProtKB-KW"/>
</dbReference>
<keyword evidence="5" id="KW-1185">Reference proteome</keyword>
<comment type="caution">
    <text evidence="4">The sequence shown here is derived from an EMBL/GenBank/DDBJ whole genome shotgun (WGS) entry which is preliminary data.</text>
</comment>
<evidence type="ECO:0000313" key="4">
    <source>
        <dbReference type="EMBL" id="PFG30387.1"/>
    </source>
</evidence>
<dbReference type="InterPro" id="IPR020084">
    <property type="entry name" value="NUDIX_hydrolase_CS"/>
</dbReference>
<protein>
    <submittedName>
        <fullName evidence="4">NUDIX domain-containing protein</fullName>
    </submittedName>
</protein>
<dbReference type="RefSeq" id="WP_098406854.1">
    <property type="nucleotide sequence ID" value="NZ_PDJE01000001.1"/>
</dbReference>
<evidence type="ECO:0000313" key="5">
    <source>
        <dbReference type="Proteomes" id="UP000221369"/>
    </source>
</evidence>
<dbReference type="CDD" id="cd18879">
    <property type="entry name" value="NUDIX_Hydrolase"/>
    <property type="match status" value="1"/>
</dbReference>
<dbReference type="InterPro" id="IPR000086">
    <property type="entry name" value="NUDIX_hydrolase_dom"/>
</dbReference>
<sequence length="164" mass="18057">MPTPEFITALRRKIGHDELWLSGVTAVVTRRGARGTEILLVRRADTGQWTNVSGIIDPGEQPADAVEREVLEEAGTVVVAERLAWVHSLPPTQWPNGDKARFLDLVFACRYVSGEAAPEDGENTEARWFLLRNMPSMSVSQLERVDVVLEGDAGARFERGATSS</sequence>
<feature type="domain" description="Nudix hydrolase" evidence="3">
    <location>
        <begin position="19"/>
        <end position="152"/>
    </location>
</feature>
<proteinExistence type="predicted"/>
<dbReference type="PROSITE" id="PS51462">
    <property type="entry name" value="NUDIX"/>
    <property type="match status" value="1"/>
</dbReference>
<gene>
    <name evidence="4" type="ORF">ATJ78_1316</name>
</gene>
<evidence type="ECO:0000259" key="3">
    <source>
        <dbReference type="PROSITE" id="PS51462"/>
    </source>
</evidence>
<dbReference type="AlphaFoldDB" id="A0A2A9DUC8"/>
<dbReference type="InterPro" id="IPR015797">
    <property type="entry name" value="NUDIX_hydrolase-like_dom_sf"/>
</dbReference>
<dbReference type="Proteomes" id="UP000221369">
    <property type="component" value="Unassembled WGS sequence"/>
</dbReference>
<dbReference type="Pfam" id="PF00293">
    <property type="entry name" value="NUDIX"/>
    <property type="match status" value="1"/>
</dbReference>
<dbReference type="SUPFAM" id="SSF55811">
    <property type="entry name" value="Nudix"/>
    <property type="match status" value="1"/>
</dbReference>
<dbReference type="PROSITE" id="PS00893">
    <property type="entry name" value="NUDIX_BOX"/>
    <property type="match status" value="1"/>
</dbReference>
<reference evidence="4 5" key="1">
    <citation type="submission" date="2017-10" db="EMBL/GenBank/DDBJ databases">
        <title>Sequencing the genomes of 1000 actinobacteria strains.</title>
        <authorList>
            <person name="Klenk H.-P."/>
        </authorList>
    </citation>
    <scope>NUCLEOTIDE SEQUENCE [LARGE SCALE GENOMIC DNA]</scope>
    <source>
        <strain evidence="4 5">DSM 21798</strain>
    </source>
</reference>
<evidence type="ECO:0000256" key="1">
    <source>
        <dbReference type="ARBA" id="ARBA00001946"/>
    </source>
</evidence>
<dbReference type="EMBL" id="PDJE01000001">
    <property type="protein sequence ID" value="PFG30387.1"/>
    <property type="molecule type" value="Genomic_DNA"/>
</dbReference>
<name>A0A2A9DUC8_9MICO</name>
<comment type="cofactor">
    <cofactor evidence="1">
        <name>Mg(2+)</name>
        <dbReference type="ChEBI" id="CHEBI:18420"/>
    </cofactor>
</comment>
<dbReference type="Gene3D" id="3.90.79.10">
    <property type="entry name" value="Nucleoside Triphosphate Pyrophosphohydrolase"/>
    <property type="match status" value="1"/>
</dbReference>
<evidence type="ECO:0000256" key="2">
    <source>
        <dbReference type="ARBA" id="ARBA00022801"/>
    </source>
</evidence>
<keyword evidence="2" id="KW-0378">Hydrolase</keyword>
<dbReference type="PANTHER" id="PTHR43046">
    <property type="entry name" value="GDP-MANNOSE MANNOSYL HYDROLASE"/>
    <property type="match status" value="1"/>
</dbReference>
<accession>A0A2A9DUC8</accession>
<dbReference type="PANTHER" id="PTHR43046:SF16">
    <property type="entry name" value="ADP-RIBOSE PYROPHOSPHATASE YJHB-RELATED"/>
    <property type="match status" value="1"/>
</dbReference>
<organism evidence="4 5">
    <name type="scientific">Paramicrobacterium agarici</name>
    <dbReference type="NCBI Taxonomy" id="630514"/>
    <lineage>
        <taxon>Bacteria</taxon>
        <taxon>Bacillati</taxon>
        <taxon>Actinomycetota</taxon>
        <taxon>Actinomycetes</taxon>
        <taxon>Micrococcales</taxon>
        <taxon>Microbacteriaceae</taxon>
        <taxon>Paramicrobacterium</taxon>
    </lineage>
</organism>